<keyword evidence="7" id="KW-1185">Reference proteome</keyword>
<protein>
    <recommendedName>
        <fullName evidence="5">AIG1-type G domain-containing protein</fullName>
    </recommendedName>
</protein>
<dbReference type="GO" id="GO:0005525">
    <property type="term" value="F:GTP binding"/>
    <property type="evidence" value="ECO:0007669"/>
    <property type="project" value="UniProtKB-KW"/>
</dbReference>
<evidence type="ECO:0000256" key="4">
    <source>
        <dbReference type="SAM" id="Coils"/>
    </source>
</evidence>
<comment type="similarity">
    <text evidence="1">Belongs to the TRAFAC class TrmE-Era-EngA-EngB-Septin-like GTPase superfamily. AIG1/Toc34/Toc159-like paraseptin GTPase family. IAN subfamily.</text>
</comment>
<dbReference type="PANTHER" id="PTHR10903">
    <property type="entry name" value="GTPASE, IMAP FAMILY MEMBER-RELATED"/>
    <property type="match status" value="1"/>
</dbReference>
<evidence type="ECO:0000259" key="5">
    <source>
        <dbReference type="Pfam" id="PF04548"/>
    </source>
</evidence>
<dbReference type="InterPro" id="IPR045058">
    <property type="entry name" value="GIMA/IAN/Toc"/>
</dbReference>
<keyword evidence="3" id="KW-0342">GTP-binding</keyword>
<sequence>MRLDRFTPEDKNTIDTFLKYFGKSEMEAHVIIVFTRGDELGNIDLEVFLSKAPQELQVFMDRCDKRRVIFNNKLPMEQRFSQVHGLINLIAKFRLEKELEYYTDDLFKAAERSMQIREDEIRNKLKDDMDKLVKEKEEMFEREFADQEALLENLETDKEKIEGNRKGLQEFKCKQLEELTKFKNMCDEIIRNVRQQARQNIIEEEEQ</sequence>
<evidence type="ECO:0000256" key="3">
    <source>
        <dbReference type="ARBA" id="ARBA00023134"/>
    </source>
</evidence>
<dbReference type="Pfam" id="PF04548">
    <property type="entry name" value="AIG1"/>
    <property type="match status" value="1"/>
</dbReference>
<evidence type="ECO:0000313" key="7">
    <source>
        <dbReference type="Proteomes" id="UP000683360"/>
    </source>
</evidence>
<reference evidence="6" key="1">
    <citation type="submission" date="2021-03" db="EMBL/GenBank/DDBJ databases">
        <authorList>
            <person name="Bekaert M."/>
        </authorList>
    </citation>
    <scope>NUCLEOTIDE SEQUENCE</scope>
</reference>
<name>A0A8S3T7M1_MYTED</name>
<organism evidence="6 7">
    <name type="scientific">Mytilus edulis</name>
    <name type="common">Blue mussel</name>
    <dbReference type="NCBI Taxonomy" id="6550"/>
    <lineage>
        <taxon>Eukaryota</taxon>
        <taxon>Metazoa</taxon>
        <taxon>Spiralia</taxon>
        <taxon>Lophotrochozoa</taxon>
        <taxon>Mollusca</taxon>
        <taxon>Bivalvia</taxon>
        <taxon>Autobranchia</taxon>
        <taxon>Pteriomorphia</taxon>
        <taxon>Mytilida</taxon>
        <taxon>Mytiloidea</taxon>
        <taxon>Mytilidae</taxon>
        <taxon>Mytilinae</taxon>
        <taxon>Mytilus</taxon>
    </lineage>
</organism>
<evidence type="ECO:0000256" key="2">
    <source>
        <dbReference type="ARBA" id="ARBA00022741"/>
    </source>
</evidence>
<comment type="caution">
    <text evidence="6">The sequence shown here is derived from an EMBL/GenBank/DDBJ whole genome shotgun (WGS) entry which is preliminary data.</text>
</comment>
<evidence type="ECO:0000313" key="6">
    <source>
        <dbReference type="EMBL" id="CAG2226731.1"/>
    </source>
</evidence>
<dbReference type="OrthoDB" id="9982588at2759"/>
<feature type="domain" description="AIG1-type G" evidence="5">
    <location>
        <begin position="2"/>
        <end position="115"/>
    </location>
</feature>
<keyword evidence="4" id="KW-0175">Coiled coil</keyword>
<dbReference type="Gene3D" id="3.40.50.300">
    <property type="entry name" value="P-loop containing nucleotide triphosphate hydrolases"/>
    <property type="match status" value="1"/>
</dbReference>
<feature type="coiled-coil region" evidence="4">
    <location>
        <begin position="122"/>
        <end position="171"/>
    </location>
</feature>
<dbReference type="InterPro" id="IPR027417">
    <property type="entry name" value="P-loop_NTPase"/>
</dbReference>
<dbReference type="AlphaFoldDB" id="A0A8S3T7M1"/>
<accession>A0A8S3T7M1</accession>
<evidence type="ECO:0000256" key="1">
    <source>
        <dbReference type="ARBA" id="ARBA00008535"/>
    </source>
</evidence>
<gene>
    <name evidence="6" type="ORF">MEDL_39791</name>
</gene>
<dbReference type="EMBL" id="CAJPWZ010001928">
    <property type="protein sequence ID" value="CAG2226731.1"/>
    <property type="molecule type" value="Genomic_DNA"/>
</dbReference>
<dbReference type="Proteomes" id="UP000683360">
    <property type="component" value="Unassembled WGS sequence"/>
</dbReference>
<dbReference type="InterPro" id="IPR006703">
    <property type="entry name" value="G_AIG1"/>
</dbReference>
<proteinExistence type="inferred from homology"/>
<keyword evidence="2" id="KW-0547">Nucleotide-binding</keyword>
<dbReference type="PANTHER" id="PTHR10903:SF184">
    <property type="entry name" value="GTP-BINDING PROTEIN A"/>
    <property type="match status" value="1"/>
</dbReference>